<name>A0A8X7SIU5_BRACI</name>
<gene>
    <name evidence="1" type="ORF">Bca52824_026585</name>
</gene>
<comment type="caution">
    <text evidence="1">The sequence shown here is derived from an EMBL/GenBank/DDBJ whole genome shotgun (WGS) entry which is preliminary data.</text>
</comment>
<organism evidence="1 2">
    <name type="scientific">Brassica carinata</name>
    <name type="common">Ethiopian mustard</name>
    <name type="synonym">Abyssinian cabbage</name>
    <dbReference type="NCBI Taxonomy" id="52824"/>
    <lineage>
        <taxon>Eukaryota</taxon>
        <taxon>Viridiplantae</taxon>
        <taxon>Streptophyta</taxon>
        <taxon>Embryophyta</taxon>
        <taxon>Tracheophyta</taxon>
        <taxon>Spermatophyta</taxon>
        <taxon>Magnoliopsida</taxon>
        <taxon>eudicotyledons</taxon>
        <taxon>Gunneridae</taxon>
        <taxon>Pentapetalae</taxon>
        <taxon>rosids</taxon>
        <taxon>malvids</taxon>
        <taxon>Brassicales</taxon>
        <taxon>Brassicaceae</taxon>
        <taxon>Brassiceae</taxon>
        <taxon>Brassica</taxon>
    </lineage>
</organism>
<protein>
    <submittedName>
        <fullName evidence="1">Uncharacterized protein</fullName>
    </submittedName>
</protein>
<sequence length="78" mass="8806">MEEIVEAVVCMEVMVALLVNVRVAYVLSMVDTKVAIGVEEIVEVVIKMEVVIETKVVMEMEEIVEEMVILHPKRFALS</sequence>
<reference evidence="1 2" key="1">
    <citation type="submission" date="2020-02" db="EMBL/GenBank/DDBJ databases">
        <authorList>
            <person name="Ma Q."/>
            <person name="Huang Y."/>
            <person name="Song X."/>
            <person name="Pei D."/>
        </authorList>
    </citation>
    <scope>NUCLEOTIDE SEQUENCE [LARGE SCALE GENOMIC DNA]</scope>
    <source>
        <strain evidence="1">Sxm20200214</strain>
        <tissue evidence="1">Leaf</tissue>
    </source>
</reference>
<evidence type="ECO:0000313" key="1">
    <source>
        <dbReference type="EMBL" id="KAG2306837.1"/>
    </source>
</evidence>
<keyword evidence="2" id="KW-1185">Reference proteome</keyword>
<accession>A0A8X7SIU5</accession>
<dbReference type="EMBL" id="JAAMPC010000006">
    <property type="protein sequence ID" value="KAG2306837.1"/>
    <property type="molecule type" value="Genomic_DNA"/>
</dbReference>
<dbReference type="Proteomes" id="UP000886595">
    <property type="component" value="Unassembled WGS sequence"/>
</dbReference>
<evidence type="ECO:0000313" key="2">
    <source>
        <dbReference type="Proteomes" id="UP000886595"/>
    </source>
</evidence>
<proteinExistence type="predicted"/>
<dbReference type="AlphaFoldDB" id="A0A8X7SIU5"/>